<sequence>MLGLGPSEAVVPELHDAHPCSVLFEFDRRKLLTPSVSNYM</sequence>
<dbReference type="EMBL" id="GBRH01278505">
    <property type="protein sequence ID" value="JAD19390.1"/>
    <property type="molecule type" value="Transcribed_RNA"/>
</dbReference>
<reference evidence="1" key="2">
    <citation type="journal article" date="2015" name="Data Brief">
        <title>Shoot transcriptome of the giant reed, Arundo donax.</title>
        <authorList>
            <person name="Barrero R.A."/>
            <person name="Guerrero F.D."/>
            <person name="Moolhuijzen P."/>
            <person name="Goolsby J.A."/>
            <person name="Tidwell J."/>
            <person name="Bellgard S.E."/>
            <person name="Bellgard M.I."/>
        </authorList>
    </citation>
    <scope>NUCLEOTIDE SEQUENCE</scope>
    <source>
        <tissue evidence="1">Shoot tissue taken approximately 20 cm above the soil surface</tissue>
    </source>
</reference>
<evidence type="ECO:0000313" key="1">
    <source>
        <dbReference type="EMBL" id="JAD19390.1"/>
    </source>
</evidence>
<reference evidence="1" key="1">
    <citation type="submission" date="2014-09" db="EMBL/GenBank/DDBJ databases">
        <authorList>
            <person name="Magalhaes I.L.F."/>
            <person name="Oliveira U."/>
            <person name="Santos F.R."/>
            <person name="Vidigal T.H.D.A."/>
            <person name="Brescovit A.D."/>
            <person name="Santos A.J."/>
        </authorList>
    </citation>
    <scope>NUCLEOTIDE SEQUENCE</scope>
    <source>
        <tissue evidence="1">Shoot tissue taken approximately 20 cm above the soil surface</tissue>
    </source>
</reference>
<proteinExistence type="predicted"/>
<dbReference type="AlphaFoldDB" id="A0A0A8Y2F6"/>
<accession>A0A0A8Y2F6</accession>
<protein>
    <submittedName>
        <fullName evidence="1">Uncharacterized protein</fullName>
    </submittedName>
</protein>
<name>A0A0A8Y2F6_ARUDO</name>
<organism evidence="1">
    <name type="scientific">Arundo donax</name>
    <name type="common">Giant reed</name>
    <name type="synonym">Donax arundinaceus</name>
    <dbReference type="NCBI Taxonomy" id="35708"/>
    <lineage>
        <taxon>Eukaryota</taxon>
        <taxon>Viridiplantae</taxon>
        <taxon>Streptophyta</taxon>
        <taxon>Embryophyta</taxon>
        <taxon>Tracheophyta</taxon>
        <taxon>Spermatophyta</taxon>
        <taxon>Magnoliopsida</taxon>
        <taxon>Liliopsida</taxon>
        <taxon>Poales</taxon>
        <taxon>Poaceae</taxon>
        <taxon>PACMAD clade</taxon>
        <taxon>Arundinoideae</taxon>
        <taxon>Arundineae</taxon>
        <taxon>Arundo</taxon>
    </lineage>
</organism>